<dbReference type="Proteomes" id="UP000233469">
    <property type="component" value="Unassembled WGS sequence"/>
</dbReference>
<dbReference type="AlphaFoldDB" id="A0A2N1P1Z5"/>
<dbReference type="EMBL" id="LLXL01000587">
    <property type="protein sequence ID" value="PKK70696.1"/>
    <property type="molecule type" value="Genomic_DNA"/>
</dbReference>
<keyword evidence="1" id="KW-1133">Transmembrane helix</keyword>
<accession>A0A2N1P1Z5</accession>
<sequence>MEKLRSKSLIILRNNVIFLFFHILCKTYPNNLHYKLRKSFSTHKITYIFAFKTAYFFILQLQS</sequence>
<organism evidence="3 4">
    <name type="scientific">Rhizophagus irregularis</name>
    <dbReference type="NCBI Taxonomy" id="588596"/>
    <lineage>
        <taxon>Eukaryota</taxon>
        <taxon>Fungi</taxon>
        <taxon>Fungi incertae sedis</taxon>
        <taxon>Mucoromycota</taxon>
        <taxon>Glomeromycotina</taxon>
        <taxon>Glomeromycetes</taxon>
        <taxon>Glomerales</taxon>
        <taxon>Glomeraceae</taxon>
        <taxon>Rhizophagus</taxon>
    </lineage>
</organism>
<reference evidence="3 4" key="1">
    <citation type="submission" date="2016-04" db="EMBL/GenBank/DDBJ databases">
        <title>Genome analyses suggest a sexual origin of heterokaryosis in a supposedly ancient asexual fungus.</title>
        <authorList>
            <person name="Ropars J."/>
            <person name="Sedzielewska K."/>
            <person name="Noel J."/>
            <person name="Charron P."/>
            <person name="Farinelli L."/>
            <person name="Marton T."/>
            <person name="Kruger M."/>
            <person name="Pelin A."/>
            <person name="Brachmann A."/>
            <person name="Corradi N."/>
        </authorList>
    </citation>
    <scope>NUCLEOTIDE SEQUENCE [LARGE SCALE GENOMIC DNA]</scope>
    <source>
        <strain evidence="3 4">C2</strain>
    </source>
</reference>
<evidence type="ECO:0000313" key="4">
    <source>
        <dbReference type="Proteomes" id="UP000233469"/>
    </source>
</evidence>
<keyword evidence="1" id="KW-0812">Transmembrane</keyword>
<comment type="caution">
    <text evidence="3">The sequence shown here is derived from an EMBL/GenBank/DDBJ whole genome shotgun (WGS) entry which is preliminary data.</text>
</comment>
<name>A0A2N1P1Z5_9GLOM</name>
<dbReference type="EMBL" id="LLXL01000024">
    <property type="protein sequence ID" value="PKK80093.1"/>
    <property type="molecule type" value="Genomic_DNA"/>
</dbReference>
<gene>
    <name evidence="3" type="ORF">RhiirC2_231413</name>
    <name evidence="2" type="ORF">RhiirC2_452224</name>
</gene>
<proteinExistence type="predicted"/>
<evidence type="ECO:0000256" key="1">
    <source>
        <dbReference type="SAM" id="Phobius"/>
    </source>
</evidence>
<feature type="transmembrane region" description="Helical" evidence="1">
    <location>
        <begin position="6"/>
        <end position="24"/>
    </location>
</feature>
<protein>
    <submittedName>
        <fullName evidence="3">Uncharacterized protein</fullName>
    </submittedName>
</protein>
<evidence type="ECO:0000313" key="2">
    <source>
        <dbReference type="EMBL" id="PKK70696.1"/>
    </source>
</evidence>
<keyword evidence="1" id="KW-0472">Membrane</keyword>
<feature type="transmembrane region" description="Helical" evidence="1">
    <location>
        <begin position="45"/>
        <end position="62"/>
    </location>
</feature>
<reference evidence="3 4" key="2">
    <citation type="submission" date="2017-10" db="EMBL/GenBank/DDBJ databases">
        <title>Extensive intraspecific genome diversity in a model arbuscular mycorrhizal fungus.</title>
        <authorList>
            <person name="Chen E.C.H."/>
            <person name="Morin E."/>
            <person name="Baudet D."/>
            <person name="Noel J."/>
            <person name="Ndikumana S."/>
            <person name="Charron P."/>
            <person name="St-Onge C."/>
            <person name="Giorgi J."/>
            <person name="Grigoriev I.V."/>
            <person name="Roux C."/>
            <person name="Martin F.M."/>
            <person name="Corradi N."/>
        </authorList>
    </citation>
    <scope>NUCLEOTIDE SEQUENCE [LARGE SCALE GENOMIC DNA]</scope>
    <source>
        <strain evidence="3 4">C2</strain>
    </source>
</reference>
<evidence type="ECO:0000313" key="3">
    <source>
        <dbReference type="EMBL" id="PKK80093.1"/>
    </source>
</evidence>